<feature type="non-terminal residue" evidence="1">
    <location>
        <position position="110"/>
    </location>
</feature>
<dbReference type="AlphaFoldDB" id="A0AAD1W5R7"/>
<keyword evidence="2" id="KW-1185">Reference proteome</keyword>
<feature type="non-terminal residue" evidence="1">
    <location>
        <position position="1"/>
    </location>
</feature>
<protein>
    <submittedName>
        <fullName evidence="1">Uncharacterized protein</fullName>
    </submittedName>
</protein>
<sequence length="110" mass="12875">PQIAQHIRDDIKMYFDINCSGDVTADTIWQAHKAVVRGSLIKHGSYAKKLRKATYDTLLQKIMAITHANKQNPTQTQYDKLRTLQTQLNEVELNKTNHILHRYRHKFFAQ</sequence>
<evidence type="ECO:0000313" key="1">
    <source>
        <dbReference type="EMBL" id="CAH2285181.1"/>
    </source>
</evidence>
<name>A0AAD1W5R7_PELCU</name>
<gene>
    <name evidence="1" type="ORF">PECUL_23A000796</name>
</gene>
<proteinExistence type="predicted"/>
<accession>A0AAD1W5R7</accession>
<evidence type="ECO:0000313" key="2">
    <source>
        <dbReference type="Proteomes" id="UP001295444"/>
    </source>
</evidence>
<dbReference type="EMBL" id="OW240915">
    <property type="protein sequence ID" value="CAH2285181.1"/>
    <property type="molecule type" value="Genomic_DNA"/>
</dbReference>
<reference evidence="1" key="1">
    <citation type="submission" date="2022-03" db="EMBL/GenBank/DDBJ databases">
        <authorList>
            <person name="Alioto T."/>
            <person name="Alioto T."/>
            <person name="Gomez Garrido J."/>
        </authorList>
    </citation>
    <scope>NUCLEOTIDE SEQUENCE</scope>
</reference>
<organism evidence="1 2">
    <name type="scientific">Pelobates cultripes</name>
    <name type="common">Western spadefoot toad</name>
    <dbReference type="NCBI Taxonomy" id="61616"/>
    <lineage>
        <taxon>Eukaryota</taxon>
        <taxon>Metazoa</taxon>
        <taxon>Chordata</taxon>
        <taxon>Craniata</taxon>
        <taxon>Vertebrata</taxon>
        <taxon>Euteleostomi</taxon>
        <taxon>Amphibia</taxon>
        <taxon>Batrachia</taxon>
        <taxon>Anura</taxon>
        <taxon>Pelobatoidea</taxon>
        <taxon>Pelobatidae</taxon>
        <taxon>Pelobates</taxon>
    </lineage>
</organism>
<dbReference type="Proteomes" id="UP001295444">
    <property type="component" value="Chromosome 04"/>
</dbReference>